<dbReference type="AlphaFoldDB" id="A0A6J6DBC7"/>
<gene>
    <name evidence="1" type="ORF">UFOPK1618_00394</name>
</gene>
<protein>
    <submittedName>
        <fullName evidence="1">Unannotated protein</fullName>
    </submittedName>
</protein>
<evidence type="ECO:0000313" key="1">
    <source>
        <dbReference type="EMBL" id="CAB4558918.1"/>
    </source>
</evidence>
<name>A0A6J6DBC7_9ZZZZ</name>
<reference evidence="1" key="1">
    <citation type="submission" date="2020-05" db="EMBL/GenBank/DDBJ databases">
        <authorList>
            <person name="Chiriac C."/>
            <person name="Salcher M."/>
            <person name="Ghai R."/>
            <person name="Kavagutti S V."/>
        </authorList>
    </citation>
    <scope>NUCLEOTIDE SEQUENCE</scope>
</reference>
<sequence>MKLIGSVSSHWLSFSAASKTKAEAFADAINASREISIRFGIPVEPDVSTIRATSSETFSGKPCASGILPFTSGAVTKTAHFPSSTSAKATRAPKVSFAAISFSGLDMQLTRRAKDKETSPVRAFARTNRGPQLLRRFRRQVEWLRRQKAADQRARHQPC</sequence>
<dbReference type="EMBL" id="CAEZTF010000056">
    <property type="protein sequence ID" value="CAB4558918.1"/>
    <property type="molecule type" value="Genomic_DNA"/>
</dbReference>
<accession>A0A6J6DBC7</accession>
<organism evidence="1">
    <name type="scientific">freshwater metagenome</name>
    <dbReference type="NCBI Taxonomy" id="449393"/>
    <lineage>
        <taxon>unclassified sequences</taxon>
        <taxon>metagenomes</taxon>
        <taxon>ecological metagenomes</taxon>
    </lineage>
</organism>
<proteinExistence type="predicted"/>